<evidence type="ECO:0000256" key="1">
    <source>
        <dbReference type="SAM" id="Phobius"/>
    </source>
</evidence>
<name>A0A5B2TYZ0_9FLAO</name>
<dbReference type="InterPro" id="IPR002656">
    <property type="entry name" value="Acyl_transf_3_dom"/>
</dbReference>
<feature type="transmembrane region" description="Helical" evidence="1">
    <location>
        <begin position="72"/>
        <end position="92"/>
    </location>
</feature>
<accession>A0A5B2TYZ0</accession>
<feature type="transmembrane region" description="Helical" evidence="1">
    <location>
        <begin position="31"/>
        <end position="51"/>
    </location>
</feature>
<dbReference type="Proteomes" id="UP000323188">
    <property type="component" value="Unassembled WGS sequence"/>
</dbReference>
<dbReference type="Pfam" id="PF01757">
    <property type="entry name" value="Acyl_transf_3"/>
    <property type="match status" value="1"/>
</dbReference>
<keyword evidence="1" id="KW-0812">Transmembrane</keyword>
<gene>
    <name evidence="3" type="ORF">F0361_06465</name>
</gene>
<feature type="domain" description="Acyltransferase 3" evidence="2">
    <location>
        <begin position="5"/>
        <end position="338"/>
    </location>
</feature>
<comment type="caution">
    <text evidence="3">The sequence shown here is derived from an EMBL/GenBank/DDBJ whole genome shotgun (WGS) entry which is preliminary data.</text>
</comment>
<feature type="transmembrane region" description="Helical" evidence="1">
    <location>
        <begin position="320"/>
        <end position="339"/>
    </location>
</feature>
<keyword evidence="1" id="KW-1133">Transmembrane helix</keyword>
<dbReference type="AlphaFoldDB" id="A0A5B2TYZ0"/>
<sequence>MNYRKDIDGLRAIAVLVVIFCHLGMGLFKGGFLGVDVFFVISGFLITYNITQKLNENKFSFKKFYLNRIKRIAPVLIVILVLLTVFNLLVLLPEPLINYLEFLPYASIGLGNYAAANLNSGYFDAVSERYQLLHTWSLGVEEQFYLFVPLLFFLLWKIKNQKYRNGAIVFIYILSIAVSVYFVEFTEQSKSNYYLLHTRFFEIFTGSMLAVFYHKGLPVINSKKGIGLLYTISLGGILLFSYIFDGFSLWPGMNALWVSLLTVLIIFLGKEENAPSWGKQLLEYPAIRFIGKISYSLYLWHWIIIATLVEIGYDVNHFSLFTKLFLLCVIMIPISYLSWKYIENVFRYRLVFNFPTSLVSWVLVPLLLALGLYKYQELKPDKFYPKSEIDATTYQFSYVNTPHLTVKNNPLTKEMRKKFLGVEYFIGEYQNRKKRIKRDLRISDAEVLILANSHFHAFKQFADQQLKEKNLVAHVMHERTGNVYGFKNAKERYRELLKGKRFIVIWVRLDFIDFNGTEMNWDRWILDEAIRQGVQPIFYVPGIEMASENEARKNIYQNILFGKSANDGDNLNQLFGDIPTLEYTSTLFEDYGDSVRWVDFKPLMCYNNTCKLWLDDTFALFDKHHITRQFGYELGREFNFKYDNIFEEDWKQPPLMFNEELLEYDWAREDDNNEIYHEDQGYTIKIDLADRTYQINKAYSEQDSESMFFFHVFPEDVNVLSEKRKKYKFDNLDVKGSILISFMEKDTFFFGKNKLPDYKIKSIHLGHFKPKGDRFFEKTFDIP</sequence>
<feature type="transmembrane region" description="Helical" evidence="1">
    <location>
        <begin position="250"/>
        <end position="268"/>
    </location>
</feature>
<dbReference type="GO" id="GO:0009103">
    <property type="term" value="P:lipopolysaccharide biosynthetic process"/>
    <property type="evidence" value="ECO:0007669"/>
    <property type="project" value="TreeGrafter"/>
</dbReference>
<feature type="transmembrane region" description="Helical" evidence="1">
    <location>
        <begin position="194"/>
        <end position="213"/>
    </location>
</feature>
<feature type="transmembrane region" description="Helical" evidence="1">
    <location>
        <begin position="225"/>
        <end position="244"/>
    </location>
</feature>
<feature type="transmembrane region" description="Helical" evidence="1">
    <location>
        <begin position="163"/>
        <end position="182"/>
    </location>
</feature>
<dbReference type="GO" id="GO:0016747">
    <property type="term" value="F:acyltransferase activity, transferring groups other than amino-acyl groups"/>
    <property type="evidence" value="ECO:0007669"/>
    <property type="project" value="InterPro"/>
</dbReference>
<dbReference type="GO" id="GO:0016020">
    <property type="term" value="C:membrane"/>
    <property type="evidence" value="ECO:0007669"/>
    <property type="project" value="TreeGrafter"/>
</dbReference>
<dbReference type="InterPro" id="IPR050879">
    <property type="entry name" value="Acyltransferase_3"/>
</dbReference>
<keyword evidence="3" id="KW-0808">Transferase</keyword>
<evidence type="ECO:0000313" key="4">
    <source>
        <dbReference type="Proteomes" id="UP000323188"/>
    </source>
</evidence>
<feature type="transmembrane region" description="Helical" evidence="1">
    <location>
        <begin position="136"/>
        <end position="156"/>
    </location>
</feature>
<keyword evidence="3" id="KW-0012">Acyltransferase</keyword>
<feature type="transmembrane region" description="Helical" evidence="1">
    <location>
        <begin position="289"/>
        <end position="308"/>
    </location>
</feature>
<feature type="transmembrane region" description="Helical" evidence="1">
    <location>
        <begin position="7"/>
        <end position="25"/>
    </location>
</feature>
<dbReference type="RefSeq" id="WP_154917710.1">
    <property type="nucleotide sequence ID" value="NZ_VUOE01000001.1"/>
</dbReference>
<protein>
    <submittedName>
        <fullName evidence="3">Acyltransferase</fullName>
    </submittedName>
</protein>
<reference evidence="3 4" key="1">
    <citation type="submission" date="2019-09" db="EMBL/GenBank/DDBJ databases">
        <authorList>
            <person name="Khan S.A."/>
            <person name="Jeon C.O."/>
            <person name="Chun B.H."/>
            <person name="Jeong S.E."/>
        </authorList>
    </citation>
    <scope>NUCLEOTIDE SEQUENCE [LARGE SCALE GENOMIC DNA]</scope>
    <source>
        <strain evidence="3 4">KCTC 42508</strain>
    </source>
</reference>
<dbReference type="EMBL" id="VUOE01000001">
    <property type="protein sequence ID" value="KAA2219248.1"/>
    <property type="molecule type" value="Genomic_DNA"/>
</dbReference>
<proteinExistence type="predicted"/>
<dbReference type="PANTHER" id="PTHR23028:SF53">
    <property type="entry name" value="ACYL_TRANSF_3 DOMAIN-CONTAINING PROTEIN"/>
    <property type="match status" value="1"/>
</dbReference>
<feature type="transmembrane region" description="Helical" evidence="1">
    <location>
        <begin position="351"/>
        <end position="373"/>
    </location>
</feature>
<evidence type="ECO:0000259" key="2">
    <source>
        <dbReference type="Pfam" id="PF01757"/>
    </source>
</evidence>
<organism evidence="3 4">
    <name type="scientific">Maribacter flavus</name>
    <dbReference type="NCBI Taxonomy" id="1658664"/>
    <lineage>
        <taxon>Bacteria</taxon>
        <taxon>Pseudomonadati</taxon>
        <taxon>Bacteroidota</taxon>
        <taxon>Flavobacteriia</taxon>
        <taxon>Flavobacteriales</taxon>
        <taxon>Flavobacteriaceae</taxon>
        <taxon>Maribacter</taxon>
    </lineage>
</organism>
<evidence type="ECO:0000313" key="3">
    <source>
        <dbReference type="EMBL" id="KAA2219248.1"/>
    </source>
</evidence>
<dbReference type="PANTHER" id="PTHR23028">
    <property type="entry name" value="ACETYLTRANSFERASE"/>
    <property type="match status" value="1"/>
</dbReference>
<keyword evidence="1" id="KW-0472">Membrane</keyword>